<dbReference type="Proteomes" id="UP000187412">
    <property type="component" value="Unassembled WGS sequence"/>
</dbReference>
<name>A0ABX3HJE7_PAEBO</name>
<organism evidence="1 2">
    <name type="scientific">Paenibacillus borealis</name>
    <dbReference type="NCBI Taxonomy" id="160799"/>
    <lineage>
        <taxon>Bacteria</taxon>
        <taxon>Bacillati</taxon>
        <taxon>Bacillota</taxon>
        <taxon>Bacilli</taxon>
        <taxon>Bacillales</taxon>
        <taxon>Paenibacillaceae</taxon>
        <taxon>Paenibacillus</taxon>
    </lineage>
</organism>
<accession>A0ABX3HJE7</accession>
<sequence length="210" mass="24161">MEEDLISKKDLLELTGISYGQLYRWKRKQLIPEEWFIRKSTFTGQETFFPKDRILGRIHNIIHMKDDLSLDELADRLGDTSTLYKLSLTAKQLLERNIVSSLTLDRFGGLDGGGDQEYAFEQIVHLFAVDLLLSKGEVNLEEADRLFYTLTVNTQRFEGKSWELFFVRKMGVSMFLLAASPADLVFDEGVRLVSRLAFTDLLEQLKGKVN</sequence>
<dbReference type="RefSeq" id="WP_076109775.1">
    <property type="nucleotide sequence ID" value="NZ_MPTB01000006.1"/>
</dbReference>
<evidence type="ECO:0000313" key="2">
    <source>
        <dbReference type="Proteomes" id="UP000187412"/>
    </source>
</evidence>
<evidence type="ECO:0008006" key="3">
    <source>
        <dbReference type="Google" id="ProtNLM"/>
    </source>
</evidence>
<gene>
    <name evidence="1" type="ORF">BSK56_06160</name>
</gene>
<dbReference type="Pfam" id="PF13171">
    <property type="entry name" value="DUF4004"/>
    <property type="match status" value="1"/>
</dbReference>
<reference evidence="1 2" key="1">
    <citation type="submission" date="2016-10" db="EMBL/GenBank/DDBJ databases">
        <title>Paenibacillus species isolates.</title>
        <authorList>
            <person name="Beno S.M."/>
        </authorList>
    </citation>
    <scope>NUCLEOTIDE SEQUENCE [LARGE SCALE GENOMIC DNA]</scope>
    <source>
        <strain evidence="1 2">FSL H7-0744</strain>
    </source>
</reference>
<comment type="caution">
    <text evidence="1">The sequence shown here is derived from an EMBL/GenBank/DDBJ whole genome shotgun (WGS) entry which is preliminary data.</text>
</comment>
<proteinExistence type="predicted"/>
<dbReference type="InterPro" id="IPR025063">
    <property type="entry name" value="DUF4004"/>
</dbReference>
<keyword evidence="2" id="KW-1185">Reference proteome</keyword>
<protein>
    <recommendedName>
        <fullName evidence="3">DUF4004 domain-containing protein</fullName>
    </recommendedName>
</protein>
<dbReference type="EMBL" id="MPTB01000006">
    <property type="protein sequence ID" value="OMD50747.1"/>
    <property type="molecule type" value="Genomic_DNA"/>
</dbReference>
<evidence type="ECO:0000313" key="1">
    <source>
        <dbReference type="EMBL" id="OMD50747.1"/>
    </source>
</evidence>